<feature type="active site" description="Charge relay system" evidence="5 6">
    <location>
        <position position="433"/>
    </location>
</feature>
<dbReference type="PROSITE" id="PS00137">
    <property type="entry name" value="SUBTILASE_HIS"/>
    <property type="match status" value="1"/>
</dbReference>
<dbReference type="PANTHER" id="PTHR43806">
    <property type="entry name" value="PEPTIDASE S8"/>
    <property type="match status" value="1"/>
</dbReference>
<dbReference type="PROSITE" id="PS00138">
    <property type="entry name" value="SUBTILASE_SER"/>
    <property type="match status" value="1"/>
</dbReference>
<keyword evidence="10" id="KW-1185">Reference proteome</keyword>
<dbReference type="Pfam" id="PF00082">
    <property type="entry name" value="Peptidase_S8"/>
    <property type="match status" value="1"/>
</dbReference>
<dbReference type="SUPFAM" id="SSF52743">
    <property type="entry name" value="Subtilisin-like"/>
    <property type="match status" value="1"/>
</dbReference>
<protein>
    <submittedName>
        <fullName evidence="9">Subtilase family protein</fullName>
    </submittedName>
</protein>
<accession>A0A2T0RXJ5</accession>
<feature type="signal peptide" evidence="7">
    <location>
        <begin position="1"/>
        <end position="31"/>
    </location>
</feature>
<keyword evidence="4 6" id="KW-0720">Serine protease</keyword>
<evidence type="ECO:0000313" key="9">
    <source>
        <dbReference type="EMBL" id="PRY25852.1"/>
    </source>
</evidence>
<organism evidence="9 10">
    <name type="scientific">Pseudosporangium ferrugineum</name>
    <dbReference type="NCBI Taxonomy" id="439699"/>
    <lineage>
        <taxon>Bacteria</taxon>
        <taxon>Bacillati</taxon>
        <taxon>Actinomycetota</taxon>
        <taxon>Actinomycetes</taxon>
        <taxon>Micromonosporales</taxon>
        <taxon>Micromonosporaceae</taxon>
        <taxon>Pseudosporangium</taxon>
    </lineage>
</organism>
<feature type="domain" description="Peptidase S8/S53" evidence="8">
    <location>
        <begin position="223"/>
        <end position="481"/>
    </location>
</feature>
<dbReference type="InterPro" id="IPR000209">
    <property type="entry name" value="Peptidase_S8/S53_dom"/>
</dbReference>
<dbReference type="InterPro" id="IPR036852">
    <property type="entry name" value="Peptidase_S8/S53_dom_sf"/>
</dbReference>
<feature type="active site" description="Charge relay system" evidence="5 6">
    <location>
        <position position="262"/>
    </location>
</feature>
<evidence type="ECO:0000256" key="5">
    <source>
        <dbReference type="PIRSR" id="PIRSR615500-1"/>
    </source>
</evidence>
<reference evidence="9 10" key="1">
    <citation type="submission" date="2018-03" db="EMBL/GenBank/DDBJ databases">
        <title>Genomic Encyclopedia of Archaeal and Bacterial Type Strains, Phase II (KMG-II): from individual species to whole genera.</title>
        <authorList>
            <person name="Goeker M."/>
        </authorList>
    </citation>
    <scope>NUCLEOTIDE SEQUENCE [LARGE SCALE GENOMIC DNA]</scope>
    <source>
        <strain evidence="9 10">DSM 45348</strain>
    </source>
</reference>
<dbReference type="Gene3D" id="3.40.50.200">
    <property type="entry name" value="Peptidase S8/S53 domain"/>
    <property type="match status" value="1"/>
</dbReference>
<proteinExistence type="inferred from homology"/>
<name>A0A2T0RXJ5_9ACTN</name>
<dbReference type="EMBL" id="PVZG01000012">
    <property type="protein sequence ID" value="PRY25852.1"/>
    <property type="molecule type" value="Genomic_DNA"/>
</dbReference>
<feature type="chain" id="PRO_5015760755" evidence="7">
    <location>
        <begin position="32"/>
        <end position="1105"/>
    </location>
</feature>
<dbReference type="AlphaFoldDB" id="A0A2T0RXJ5"/>
<evidence type="ECO:0000256" key="3">
    <source>
        <dbReference type="ARBA" id="ARBA00022801"/>
    </source>
</evidence>
<sequence>MTAVLLRTRAAACLLPLAAALAVAPSSPAAAVPDGPVRTPAGARVVTLITGDRLAVRPDGHGVVRLPSPGRADVPFLTRRYGGRLEVVPADALPLLGAGRLDPRLFDITTLLDAGYDDGRAGPPLIVEYAGGDRGERAVRSRAAAADATVVKDLAAVDGLAVEQRRGRAAALWEALTAPAAGGTRTLRSEVAKVWLDGKRELRLDESAALVGAPAAWAAGLTGAGVPVGVIDGGVDTAHPDLAGRVEQRDFTGTGLTDATGHGTHVASTIAGGGQRSEGRYRGIAPGARVFSGKVCPDRFCPESAMLEAMRWMAADLRLRVVNISIGAPDEPGTDPLEQAVDTLSREYGTLFVVAAGNGGANGAVESPASADAALAVAATTKKDVVADYSSGGPRADAGVFKPEIAAPGSDITAAAAASVDSGSGYVALSGTSMAAPHVAGAAAILAQQHPEWTAEQLRAALTGSAHPTAPEVSAYRAGAGRLDVGRAVTQTVTTSPATVQVDDVTPDGAEATRTVTYRNDGPADVTLALSLAGRTALDGPAPEGMFRLGADSVTVPAGGSAAVDVVVDARTATRPGTFGGVLTATGDGVGVRTPIGLDREPSVRLTLRHLDRDGAPTSIARVVVAGLDNRIVRRTDQLSGGKLELRLPAGRYLVSSTVMTLAGTGRTVTMLTDPELDLREDADLTMDARLGKAVALTNDRPGAVQIGGYLNVAATVGAGALLAYGIGGPFGEVFSARVGKGAEDHVESRISAGFAEPGSDGHGTGSPWTLNVALAEPGVLDGWSRTVGTAGAAAVRQEMASAVDGSTGDVFHTPYWPDHGPDDFATGVESALPGSRTDYFTGEPGVRWETQFWHNALGIADFPPGVPTYANSVVAEPRTFRAGEEYTQRWNRAVFGPAFTPGSGTLVRDGDRIVGAPTMYSDDQGRYGSAITVGTAVRLERNGETVTAQSYLALDATVPAAAATYRLMVNTGRRPAVGLATQNMITWTFASARTGSAEPLPLSMLRFRPQVDDRNRVLGEDRYTLAFGAERQPGSAAAPIRDVTLDLSYDGGRTWARQAVEQSRGTGTALITRPAGSGTVSLRSTATGEDGGVVEQTVMNAFRY</sequence>
<dbReference type="Proteomes" id="UP000239209">
    <property type="component" value="Unassembled WGS sequence"/>
</dbReference>
<evidence type="ECO:0000256" key="7">
    <source>
        <dbReference type="SAM" id="SignalP"/>
    </source>
</evidence>
<evidence type="ECO:0000256" key="6">
    <source>
        <dbReference type="PROSITE-ProRule" id="PRU01240"/>
    </source>
</evidence>
<dbReference type="GO" id="GO:0004252">
    <property type="term" value="F:serine-type endopeptidase activity"/>
    <property type="evidence" value="ECO:0007669"/>
    <property type="project" value="UniProtKB-UniRule"/>
</dbReference>
<dbReference type="InterPro" id="IPR022398">
    <property type="entry name" value="Peptidase_S8_His-AS"/>
</dbReference>
<evidence type="ECO:0000259" key="8">
    <source>
        <dbReference type="Pfam" id="PF00082"/>
    </source>
</evidence>
<keyword evidence="2 6" id="KW-0645">Protease</keyword>
<dbReference type="InterPro" id="IPR050131">
    <property type="entry name" value="Peptidase_S8_subtilisin-like"/>
</dbReference>
<dbReference type="PROSITE" id="PS51892">
    <property type="entry name" value="SUBTILASE"/>
    <property type="match status" value="1"/>
</dbReference>
<evidence type="ECO:0000256" key="2">
    <source>
        <dbReference type="ARBA" id="ARBA00022670"/>
    </source>
</evidence>
<keyword evidence="7" id="KW-0732">Signal</keyword>
<dbReference type="GO" id="GO:0006508">
    <property type="term" value="P:proteolysis"/>
    <property type="evidence" value="ECO:0007669"/>
    <property type="project" value="UniProtKB-KW"/>
</dbReference>
<keyword evidence="3 6" id="KW-0378">Hydrolase</keyword>
<dbReference type="InterPro" id="IPR015500">
    <property type="entry name" value="Peptidase_S8_subtilisin-rel"/>
</dbReference>
<dbReference type="PRINTS" id="PR00723">
    <property type="entry name" value="SUBTILISIN"/>
</dbReference>
<dbReference type="PANTHER" id="PTHR43806:SF11">
    <property type="entry name" value="CEREVISIN-RELATED"/>
    <property type="match status" value="1"/>
</dbReference>
<comment type="caution">
    <text evidence="9">The sequence shown here is derived from an EMBL/GenBank/DDBJ whole genome shotgun (WGS) entry which is preliminary data.</text>
</comment>
<evidence type="ECO:0000313" key="10">
    <source>
        <dbReference type="Proteomes" id="UP000239209"/>
    </source>
</evidence>
<evidence type="ECO:0000256" key="4">
    <source>
        <dbReference type="ARBA" id="ARBA00022825"/>
    </source>
</evidence>
<dbReference type="InterPro" id="IPR023828">
    <property type="entry name" value="Peptidase_S8_Ser-AS"/>
</dbReference>
<evidence type="ECO:0000256" key="1">
    <source>
        <dbReference type="ARBA" id="ARBA00011073"/>
    </source>
</evidence>
<feature type="active site" description="Charge relay system" evidence="5 6">
    <location>
        <position position="232"/>
    </location>
</feature>
<comment type="similarity">
    <text evidence="1 6">Belongs to the peptidase S8 family.</text>
</comment>
<gene>
    <name evidence="9" type="ORF">CLV70_112218</name>
</gene>